<accession>A0A9X2JV51</accession>
<protein>
    <submittedName>
        <fullName evidence="2">CubicO group peptidase, beta-lactamase class C family</fullName>
    </submittedName>
</protein>
<evidence type="ECO:0000259" key="1">
    <source>
        <dbReference type="Pfam" id="PF00144"/>
    </source>
</evidence>
<dbReference type="InterPro" id="IPR012338">
    <property type="entry name" value="Beta-lactam/transpept-like"/>
</dbReference>
<dbReference type="InterPro" id="IPR050491">
    <property type="entry name" value="AmpC-like"/>
</dbReference>
<dbReference type="AlphaFoldDB" id="A0A9X2JV51"/>
<organism evidence="2 3">
    <name type="scientific">Promicromonospora thailandica</name>
    <dbReference type="NCBI Taxonomy" id="765201"/>
    <lineage>
        <taxon>Bacteria</taxon>
        <taxon>Bacillati</taxon>
        <taxon>Actinomycetota</taxon>
        <taxon>Actinomycetes</taxon>
        <taxon>Micrococcales</taxon>
        <taxon>Promicromonosporaceae</taxon>
        <taxon>Promicromonospora</taxon>
    </lineage>
</organism>
<reference evidence="2" key="1">
    <citation type="submission" date="2022-06" db="EMBL/GenBank/DDBJ databases">
        <title>Genomic Encyclopedia of Archaeal and Bacterial Type Strains, Phase II (KMG-II): from individual species to whole genera.</title>
        <authorList>
            <person name="Goeker M."/>
        </authorList>
    </citation>
    <scope>NUCLEOTIDE SEQUENCE</scope>
    <source>
        <strain evidence="2">DSM 26652</strain>
    </source>
</reference>
<evidence type="ECO:0000313" key="2">
    <source>
        <dbReference type="EMBL" id="MCP2263733.1"/>
    </source>
</evidence>
<keyword evidence="3" id="KW-1185">Reference proteome</keyword>
<dbReference type="PANTHER" id="PTHR46825:SF9">
    <property type="entry name" value="BETA-LACTAMASE-RELATED DOMAIN-CONTAINING PROTEIN"/>
    <property type="match status" value="1"/>
</dbReference>
<proteinExistence type="predicted"/>
<name>A0A9X2JV51_9MICO</name>
<comment type="caution">
    <text evidence="2">The sequence shown here is derived from an EMBL/GenBank/DDBJ whole genome shotgun (WGS) entry which is preliminary data.</text>
</comment>
<dbReference type="Gene3D" id="3.40.710.10">
    <property type="entry name" value="DD-peptidase/beta-lactamase superfamily"/>
    <property type="match status" value="1"/>
</dbReference>
<dbReference type="SUPFAM" id="SSF56601">
    <property type="entry name" value="beta-lactamase/transpeptidase-like"/>
    <property type="match status" value="1"/>
</dbReference>
<dbReference type="RefSeq" id="WP_253833496.1">
    <property type="nucleotide sequence ID" value="NZ_JAMTCS010000003.1"/>
</dbReference>
<dbReference type="PANTHER" id="PTHR46825">
    <property type="entry name" value="D-ALANYL-D-ALANINE-CARBOXYPEPTIDASE/ENDOPEPTIDASE AMPH"/>
    <property type="match status" value="1"/>
</dbReference>
<evidence type="ECO:0000313" key="3">
    <source>
        <dbReference type="Proteomes" id="UP001139493"/>
    </source>
</evidence>
<dbReference type="Pfam" id="PF00144">
    <property type="entry name" value="Beta-lactamase"/>
    <property type="match status" value="1"/>
</dbReference>
<dbReference type="EMBL" id="JAMTCS010000003">
    <property type="protein sequence ID" value="MCP2263733.1"/>
    <property type="molecule type" value="Genomic_DNA"/>
</dbReference>
<dbReference type="InterPro" id="IPR001466">
    <property type="entry name" value="Beta-lactam-related"/>
</dbReference>
<feature type="domain" description="Beta-lactamase-related" evidence="1">
    <location>
        <begin position="21"/>
        <end position="343"/>
    </location>
</feature>
<dbReference type="Proteomes" id="UP001139493">
    <property type="component" value="Unassembled WGS sequence"/>
</dbReference>
<gene>
    <name evidence="2" type="ORF">APR03_001069</name>
</gene>
<sequence length="472" mass="47957">MTSPGTPNGTPAAAPRAAAWLDEHLADLAGRRGVPGASVAVLADGQVVDAAAGVLSRATGVPATTDSVFQIGSITKLWTTALVLRAVDDGALDLDAPLRTYLPGFRVGDESASAAITTRHLLSHTAGFEGDVFTDTGRGDDAVERYVDSLGDLPQLFAPGALFSYNNAGFVVLGRLAEVLHGLPYDAALTRLLAEPLGLTHVSPSPYEAILHRAAVGHVPGPDGGWTPAPVWALARSNAPAGSMLAMRARDLVAFAGMHLAGGVAPDGTRVLSEASVAATRQVQVAVPDTGSGEAAWGLGWSHYAAAEAGAVVGHDGGTVGQAAFLRVVPAAGVAVALLTNGGDVLGLAEDVVGHLVHELAGVTLPGRPVPPSAPGPVDPGRYAGRYADSLYDLAVSGDDDGRVWLDRTPKGMAAELGDTPARTELVRYAADALISVDEAGGGHTVYAFVGDDGAGRAAYLHHGRAVARVPG</sequence>